<gene>
    <name evidence="2" type="primary">WBGene00304331</name>
</gene>
<proteinExistence type="predicted"/>
<dbReference type="InterPro" id="IPR004127">
    <property type="entry name" value="Prefoldin_subunit_alpha"/>
</dbReference>
<dbReference type="EnsemblMetazoa" id="PPA46552.1">
    <property type="protein sequence ID" value="PPA46552.1"/>
    <property type="gene ID" value="WBGene00304331"/>
</dbReference>
<name>A0A8R1V4A4_PRIPA</name>
<accession>A0A8R1V4A4</accession>
<sequence>MEKYESYVRDRLMPDKLKAQEAVNELVTEMQDYQSLLVTLDTIVDNELKEMETRVNMGNNMFMQANVEDTSKVIVKMVDGLFVSLPIERARLFIPKRIEILQSRISLLEVKMCEIQATIDTMLASINEFQSIKQ</sequence>
<reference evidence="2" key="2">
    <citation type="submission" date="2022-06" db="UniProtKB">
        <authorList>
            <consortium name="EnsemblMetazoa"/>
        </authorList>
    </citation>
    <scope>IDENTIFICATION</scope>
    <source>
        <strain evidence="2">PS312</strain>
    </source>
</reference>
<comment type="subunit">
    <text evidence="1">Heterohexamer of two PFD-alpha type and four PFD-beta type subunits.</text>
</comment>
<organism evidence="2 3">
    <name type="scientific">Pristionchus pacificus</name>
    <name type="common">Parasitic nematode worm</name>
    <dbReference type="NCBI Taxonomy" id="54126"/>
    <lineage>
        <taxon>Eukaryota</taxon>
        <taxon>Metazoa</taxon>
        <taxon>Ecdysozoa</taxon>
        <taxon>Nematoda</taxon>
        <taxon>Chromadorea</taxon>
        <taxon>Rhabditida</taxon>
        <taxon>Rhabditina</taxon>
        <taxon>Diplogasteromorpha</taxon>
        <taxon>Diplogasteroidea</taxon>
        <taxon>Neodiplogasteridae</taxon>
        <taxon>Pristionchus</taxon>
    </lineage>
</organism>
<dbReference type="AlphaFoldDB" id="A0A8R1V4A4"/>
<reference evidence="3" key="1">
    <citation type="journal article" date="2008" name="Nat. Genet.">
        <title>The Pristionchus pacificus genome provides a unique perspective on nematode lifestyle and parasitism.</title>
        <authorList>
            <person name="Dieterich C."/>
            <person name="Clifton S.W."/>
            <person name="Schuster L.N."/>
            <person name="Chinwalla A."/>
            <person name="Delehaunty K."/>
            <person name="Dinkelacker I."/>
            <person name="Fulton L."/>
            <person name="Fulton R."/>
            <person name="Godfrey J."/>
            <person name="Minx P."/>
            <person name="Mitreva M."/>
            <person name="Roeseler W."/>
            <person name="Tian H."/>
            <person name="Witte H."/>
            <person name="Yang S.P."/>
            <person name="Wilson R.K."/>
            <person name="Sommer R.J."/>
        </authorList>
    </citation>
    <scope>NUCLEOTIDE SEQUENCE [LARGE SCALE GENOMIC DNA]</scope>
    <source>
        <strain evidence="3">PS312</strain>
    </source>
</reference>
<evidence type="ECO:0000256" key="1">
    <source>
        <dbReference type="ARBA" id="ARBA00011695"/>
    </source>
</evidence>
<dbReference type="SUPFAM" id="SSF46579">
    <property type="entry name" value="Prefoldin"/>
    <property type="match status" value="1"/>
</dbReference>
<protein>
    <submittedName>
        <fullName evidence="2">Uncharacterized protein</fullName>
    </submittedName>
</protein>
<dbReference type="CDD" id="cd23158">
    <property type="entry name" value="Prefoldin_UXT"/>
    <property type="match status" value="1"/>
</dbReference>
<dbReference type="Pfam" id="PF02996">
    <property type="entry name" value="Prefoldin"/>
    <property type="match status" value="1"/>
</dbReference>
<evidence type="ECO:0000313" key="2">
    <source>
        <dbReference type="EnsemblMetazoa" id="PPA46552.1"/>
    </source>
</evidence>
<dbReference type="Gene3D" id="1.10.287.370">
    <property type="match status" value="1"/>
</dbReference>
<keyword evidence="3" id="KW-1185">Reference proteome</keyword>
<dbReference type="InterPro" id="IPR009053">
    <property type="entry name" value="Prefoldin"/>
</dbReference>
<dbReference type="Proteomes" id="UP000005239">
    <property type="component" value="Unassembled WGS sequence"/>
</dbReference>
<evidence type="ECO:0000313" key="3">
    <source>
        <dbReference type="Proteomes" id="UP000005239"/>
    </source>
</evidence>
<dbReference type="OrthoDB" id="433124at2759"/>